<reference evidence="10 11" key="1">
    <citation type="journal article" date="2015" name="Environ. Microbiol.">
        <title>Methane oxidation coupled to nitrate reduction under hypoxia by the Gammaproteobacterium Methylomonas denitrificans, sp. nov. type strain FJG1.</title>
        <authorList>
            <person name="Kits K.D."/>
            <person name="Klotz M.G."/>
            <person name="Stein L.Y."/>
        </authorList>
    </citation>
    <scope>NUCLEOTIDE SEQUENCE [LARGE SCALE GENOMIC DNA]</scope>
    <source>
        <strain evidence="10 11">FJG1</strain>
    </source>
</reference>
<evidence type="ECO:0000256" key="3">
    <source>
        <dbReference type="ARBA" id="ARBA00022475"/>
    </source>
</evidence>
<dbReference type="PRINTS" id="PR01650">
    <property type="entry name" value="SECETRNLCASE"/>
</dbReference>
<dbReference type="GO" id="GO:0065002">
    <property type="term" value="P:intracellular protein transmembrane transport"/>
    <property type="evidence" value="ECO:0007669"/>
    <property type="project" value="UniProtKB-UniRule"/>
</dbReference>
<comment type="similarity">
    <text evidence="9">Belongs to the SecE/SEC61-gamma family.</text>
</comment>
<dbReference type="PANTHER" id="PTHR33910:SF1">
    <property type="entry name" value="PROTEIN TRANSLOCASE SUBUNIT SECE"/>
    <property type="match status" value="1"/>
</dbReference>
<dbReference type="InterPro" id="IPR038379">
    <property type="entry name" value="SecE_sf"/>
</dbReference>
<dbReference type="GO" id="GO:0006605">
    <property type="term" value="P:protein targeting"/>
    <property type="evidence" value="ECO:0007669"/>
    <property type="project" value="UniProtKB-UniRule"/>
</dbReference>
<keyword evidence="11" id="KW-1185">Reference proteome</keyword>
<comment type="caution">
    <text evidence="9">Lacks conserved residue(s) required for the propagation of feature annotation.</text>
</comment>
<comment type="function">
    <text evidence="9">Essential subunit of the Sec protein translocation channel SecYEG. Clamps together the 2 halves of SecY. May contact the channel plug during translocation.</text>
</comment>
<dbReference type="Gene3D" id="1.20.5.1030">
    <property type="entry name" value="Preprotein translocase secy subunit"/>
    <property type="match status" value="1"/>
</dbReference>
<feature type="transmembrane region" description="Helical" evidence="9">
    <location>
        <begin position="93"/>
        <end position="117"/>
    </location>
</feature>
<keyword evidence="7 9" id="KW-0811">Translocation</keyword>
<dbReference type="STRING" id="1538553.JT25_014665"/>
<evidence type="ECO:0000256" key="5">
    <source>
        <dbReference type="ARBA" id="ARBA00022927"/>
    </source>
</evidence>
<comment type="subcellular location">
    <subcellularLocation>
        <location evidence="1">Membrane</location>
    </subcellularLocation>
</comment>
<keyword evidence="4 9" id="KW-0812">Transmembrane</keyword>
<dbReference type="KEGG" id="mdn:JT25_014665"/>
<evidence type="ECO:0000256" key="8">
    <source>
        <dbReference type="ARBA" id="ARBA00023136"/>
    </source>
</evidence>
<proteinExistence type="inferred from homology"/>
<dbReference type="PANTHER" id="PTHR33910">
    <property type="entry name" value="PROTEIN TRANSLOCASE SUBUNIT SECE"/>
    <property type="match status" value="1"/>
</dbReference>
<dbReference type="GO" id="GO:0008320">
    <property type="term" value="F:protein transmembrane transporter activity"/>
    <property type="evidence" value="ECO:0007669"/>
    <property type="project" value="UniProtKB-UniRule"/>
</dbReference>
<evidence type="ECO:0000313" key="10">
    <source>
        <dbReference type="EMBL" id="AMK77700.1"/>
    </source>
</evidence>
<keyword evidence="6 9" id="KW-1133">Transmembrane helix</keyword>
<feature type="transmembrane region" description="Helical" evidence="9">
    <location>
        <begin position="39"/>
        <end position="61"/>
    </location>
</feature>
<dbReference type="RefSeq" id="WP_036280328.1">
    <property type="nucleotide sequence ID" value="NZ_CP014476.1"/>
</dbReference>
<evidence type="ECO:0000256" key="6">
    <source>
        <dbReference type="ARBA" id="ARBA00022989"/>
    </source>
</evidence>
<name>A0A126T6P0_9GAMM</name>
<evidence type="ECO:0000256" key="7">
    <source>
        <dbReference type="ARBA" id="ARBA00023010"/>
    </source>
</evidence>
<dbReference type="NCBIfam" id="TIGR00964">
    <property type="entry name" value="secE_bact"/>
    <property type="match status" value="1"/>
</dbReference>
<dbReference type="GO" id="GO:0005886">
    <property type="term" value="C:plasma membrane"/>
    <property type="evidence" value="ECO:0007669"/>
    <property type="project" value="UniProtKB-UniRule"/>
</dbReference>
<dbReference type="Proteomes" id="UP000030512">
    <property type="component" value="Chromosome"/>
</dbReference>
<evidence type="ECO:0000256" key="4">
    <source>
        <dbReference type="ARBA" id="ARBA00022692"/>
    </source>
</evidence>
<dbReference type="GO" id="GO:0043952">
    <property type="term" value="P:protein transport by the Sec complex"/>
    <property type="evidence" value="ECO:0007669"/>
    <property type="project" value="UniProtKB-UniRule"/>
</dbReference>
<evidence type="ECO:0000256" key="9">
    <source>
        <dbReference type="HAMAP-Rule" id="MF_00422"/>
    </source>
</evidence>
<dbReference type="HAMAP" id="MF_00422">
    <property type="entry name" value="SecE"/>
    <property type="match status" value="1"/>
</dbReference>
<gene>
    <name evidence="9" type="primary">secE</name>
    <name evidence="10" type="ORF">JT25_014665</name>
</gene>
<keyword evidence="5 9" id="KW-0653">Protein transport</keyword>
<evidence type="ECO:0000256" key="1">
    <source>
        <dbReference type="ARBA" id="ARBA00004370"/>
    </source>
</evidence>
<accession>A0A126T6P0</accession>
<organism evidence="10 11">
    <name type="scientific">Methylomonas denitrificans</name>
    <dbReference type="NCBI Taxonomy" id="1538553"/>
    <lineage>
        <taxon>Bacteria</taxon>
        <taxon>Pseudomonadati</taxon>
        <taxon>Pseudomonadota</taxon>
        <taxon>Gammaproteobacteria</taxon>
        <taxon>Methylococcales</taxon>
        <taxon>Methylococcaceae</taxon>
        <taxon>Methylomonas</taxon>
    </lineage>
</organism>
<dbReference type="InterPro" id="IPR005807">
    <property type="entry name" value="SecE_bac"/>
</dbReference>
<dbReference type="InterPro" id="IPR001901">
    <property type="entry name" value="Translocase_SecE/Sec61-g"/>
</dbReference>
<keyword evidence="2 9" id="KW-0813">Transport</keyword>
<sequence>MNAHAEEVSSVVDIVKLALSLVFVVAGISAFYYFSDFQLLYRVLVLVAVLAAAVAVAFTTAKGRGLWGFMLESKQEFKRIVWPTKDEAVRTTLMVFLMVFIVGLILWLLDMFLFWGVQLLMSQGIK</sequence>
<dbReference type="EMBL" id="CP014476">
    <property type="protein sequence ID" value="AMK77700.1"/>
    <property type="molecule type" value="Genomic_DNA"/>
</dbReference>
<dbReference type="GO" id="GO:0009306">
    <property type="term" value="P:protein secretion"/>
    <property type="evidence" value="ECO:0007669"/>
    <property type="project" value="UniProtKB-UniRule"/>
</dbReference>
<evidence type="ECO:0000256" key="2">
    <source>
        <dbReference type="ARBA" id="ARBA00022448"/>
    </source>
</evidence>
<comment type="subunit">
    <text evidence="9">Component of the Sec protein translocase complex. Heterotrimer consisting of SecY, SecE and SecG subunits. The heterotrimers can form oligomers, although 1 heterotrimer is thought to be able to translocate proteins. Interacts with the ribosome. Interacts with SecDF, and other proteins may be involved. Interacts with SecA.</text>
</comment>
<keyword evidence="3 9" id="KW-1003">Cell membrane</keyword>
<dbReference type="OrthoDB" id="9806365at2"/>
<protein>
    <recommendedName>
        <fullName evidence="9">Protein translocase subunit SecE</fullName>
    </recommendedName>
</protein>
<feature type="transmembrane region" description="Helical" evidence="9">
    <location>
        <begin position="14"/>
        <end position="34"/>
    </location>
</feature>
<keyword evidence="8 9" id="KW-0472">Membrane</keyword>
<evidence type="ECO:0000313" key="11">
    <source>
        <dbReference type="Proteomes" id="UP000030512"/>
    </source>
</evidence>
<dbReference type="Pfam" id="PF00584">
    <property type="entry name" value="SecE"/>
    <property type="match status" value="1"/>
</dbReference>
<dbReference type="AlphaFoldDB" id="A0A126T6P0"/>